<name>A0A0E4CRI4_MYCLN</name>
<evidence type="ECO:0000313" key="4">
    <source>
        <dbReference type="Proteomes" id="UP000199251"/>
    </source>
</evidence>
<reference evidence="3 4" key="1">
    <citation type="submission" date="2015-03" db="EMBL/GenBank/DDBJ databases">
        <authorList>
            <person name="Urmite Genomes"/>
        </authorList>
    </citation>
    <scope>NUCLEOTIDE SEQUENCE [LARGE SCALE GENOMIC DNA]</scope>
    <source>
        <strain evidence="3 4">CSUR P1491</strain>
    </source>
</reference>
<keyword evidence="2" id="KW-0812">Transmembrane</keyword>
<evidence type="ECO:0000313" key="3">
    <source>
        <dbReference type="EMBL" id="CQD24473.1"/>
    </source>
</evidence>
<dbReference type="STRING" id="141349.BN1232_06216"/>
<accession>A0A0E4CRI4</accession>
<organism evidence="3 4">
    <name type="scientific">Mycobacterium lentiflavum</name>
    <dbReference type="NCBI Taxonomy" id="141349"/>
    <lineage>
        <taxon>Bacteria</taxon>
        <taxon>Bacillati</taxon>
        <taxon>Actinomycetota</taxon>
        <taxon>Actinomycetes</taxon>
        <taxon>Mycobacteriales</taxon>
        <taxon>Mycobacteriaceae</taxon>
        <taxon>Mycobacterium</taxon>
        <taxon>Mycobacterium simiae complex</taxon>
    </lineage>
</organism>
<keyword evidence="2" id="KW-1133">Transmembrane helix</keyword>
<dbReference type="AlphaFoldDB" id="A0A0E4CRI4"/>
<feature type="region of interest" description="Disordered" evidence="1">
    <location>
        <begin position="42"/>
        <end position="77"/>
    </location>
</feature>
<evidence type="ECO:0008006" key="5">
    <source>
        <dbReference type="Google" id="ProtNLM"/>
    </source>
</evidence>
<gene>
    <name evidence="3" type="ORF">BN1232_06216</name>
</gene>
<proteinExistence type="predicted"/>
<keyword evidence="2" id="KW-0472">Membrane</keyword>
<dbReference type="EMBL" id="CTEE01000003">
    <property type="protein sequence ID" value="CQD24473.1"/>
    <property type="molecule type" value="Genomic_DNA"/>
</dbReference>
<sequence length="77" mass="8501">MTTWYGGWGWCSPMINTPVMLLLFGAVFTAIILAVRSAGRRSSDPAAAAPYGRAQHEVAAPTPRSKPENDDFYRRLM</sequence>
<evidence type="ECO:0000256" key="2">
    <source>
        <dbReference type="SAM" id="Phobius"/>
    </source>
</evidence>
<evidence type="ECO:0000256" key="1">
    <source>
        <dbReference type="SAM" id="MobiDB-lite"/>
    </source>
</evidence>
<dbReference type="Proteomes" id="UP000199251">
    <property type="component" value="Unassembled WGS sequence"/>
</dbReference>
<feature type="compositionally biased region" description="Basic and acidic residues" evidence="1">
    <location>
        <begin position="65"/>
        <end position="77"/>
    </location>
</feature>
<feature type="transmembrane region" description="Helical" evidence="2">
    <location>
        <begin position="15"/>
        <end position="35"/>
    </location>
</feature>
<protein>
    <recommendedName>
        <fullName evidence="5">Transmembrane protein</fullName>
    </recommendedName>
</protein>